<dbReference type="STRING" id="871968.DESME_10865"/>
<protein>
    <submittedName>
        <fullName evidence="1">EcsC</fullName>
    </submittedName>
</protein>
<dbReference type="Proteomes" id="UP000010847">
    <property type="component" value="Chromosome"/>
</dbReference>
<dbReference type="KEGG" id="dmt:DESME_10865"/>
<sequence length="247" mass="28464">MTYEQSVRRHLQRWQKKILKPSGLVEKSSKKLQERVNQMIPRKVYDAITTTIKGLIKAVLFGLNFVPKGEPQMGLTLQERDAQGQLLLKKYKRIAAAEGAGTGAGGIVLGIADFPVLIVIKMKFLFELAHVYGFSTYDYTERLYLLYVFQLAFSSQEKRPVLFYELQHWQEVVARFPEERSLEQINWEQFQQEYRDAIDFRKMLQMIPGLGAVIGAWANYGLLDDLGETAINCYRLRILKEGGPEHD</sequence>
<dbReference type="HOGENOM" id="CLU_080978_0_0_9"/>
<evidence type="ECO:0000313" key="2">
    <source>
        <dbReference type="Proteomes" id="UP000010847"/>
    </source>
</evidence>
<dbReference type="eggNOG" id="ENOG502Z89E">
    <property type="taxonomic scope" value="Bacteria"/>
</dbReference>
<dbReference type="EMBL" id="CP007032">
    <property type="protein sequence ID" value="AHF07476.1"/>
    <property type="molecule type" value="Genomic_DNA"/>
</dbReference>
<keyword evidence="2" id="KW-1185">Reference proteome</keyword>
<dbReference type="AlphaFoldDB" id="W0EEH0"/>
<dbReference type="RefSeq" id="WP_006715984.1">
    <property type="nucleotide sequence ID" value="NZ_CP007032.1"/>
</dbReference>
<dbReference type="PANTHER" id="PTHR41260">
    <property type="entry name" value="PROTEIN ECSC"/>
    <property type="match status" value="1"/>
</dbReference>
<dbReference type="Pfam" id="PF12787">
    <property type="entry name" value="EcsC"/>
    <property type="match status" value="1"/>
</dbReference>
<dbReference type="PANTHER" id="PTHR41260:SF1">
    <property type="entry name" value="PROTEIN ECSC"/>
    <property type="match status" value="1"/>
</dbReference>
<gene>
    <name evidence="1" type="ORF">DESME_10865</name>
</gene>
<proteinExistence type="predicted"/>
<evidence type="ECO:0000313" key="1">
    <source>
        <dbReference type="EMBL" id="AHF07476.1"/>
    </source>
</evidence>
<name>W0EEH0_9FIRM</name>
<dbReference type="OrthoDB" id="1705901at2"/>
<dbReference type="InterPro" id="IPR024787">
    <property type="entry name" value="EcsC"/>
</dbReference>
<reference evidence="1 2" key="1">
    <citation type="submission" date="2013-12" db="EMBL/GenBank/DDBJ databases">
        <authorList>
            <consortium name="DOE Joint Genome Institute"/>
            <person name="Smidt H."/>
            <person name="Huntemann M."/>
            <person name="Han J."/>
            <person name="Chen A."/>
            <person name="Kyrpides N."/>
            <person name="Mavromatis K."/>
            <person name="Markowitz V."/>
            <person name="Palaniappan K."/>
            <person name="Ivanova N."/>
            <person name="Schaumberg A."/>
            <person name="Pati A."/>
            <person name="Liolios K."/>
            <person name="Nordberg H.P."/>
            <person name="Cantor M.N."/>
            <person name="Hua S.X."/>
            <person name="Woyke T."/>
        </authorList>
    </citation>
    <scope>NUCLEOTIDE SEQUENCE [LARGE SCALE GENOMIC DNA]</scope>
    <source>
        <strain evidence="2">DSM 15288</strain>
    </source>
</reference>
<accession>W0EEH0</accession>
<organism evidence="1 2">
    <name type="scientific">Desulfitobacterium metallireducens DSM 15288</name>
    <dbReference type="NCBI Taxonomy" id="871968"/>
    <lineage>
        <taxon>Bacteria</taxon>
        <taxon>Bacillati</taxon>
        <taxon>Bacillota</taxon>
        <taxon>Clostridia</taxon>
        <taxon>Eubacteriales</taxon>
        <taxon>Desulfitobacteriaceae</taxon>
        <taxon>Desulfitobacterium</taxon>
    </lineage>
</organism>